<evidence type="ECO:0000259" key="1">
    <source>
        <dbReference type="Pfam" id="PF14338"/>
    </source>
</evidence>
<protein>
    <submittedName>
        <fullName evidence="3">Mrr N-terminal domain-containing protein</fullName>
    </submittedName>
    <submittedName>
        <fullName evidence="2">Restriction endonuclease</fullName>
    </submittedName>
</protein>
<evidence type="ECO:0000313" key="4">
    <source>
        <dbReference type="Proteomes" id="UP000066376"/>
    </source>
</evidence>
<keyword evidence="4" id="KW-1185">Reference proteome</keyword>
<dbReference type="RefSeq" id="WP_067146397.1">
    <property type="nucleotide sequence ID" value="NZ_CP014265.1"/>
</dbReference>
<feature type="domain" description="Restriction system protein Mrr-like N-terminal" evidence="1">
    <location>
        <begin position="9"/>
        <end position="90"/>
    </location>
</feature>
<evidence type="ECO:0000313" key="5">
    <source>
        <dbReference type="Proteomes" id="UP000183442"/>
    </source>
</evidence>
<dbReference type="Pfam" id="PF14338">
    <property type="entry name" value="Mrr_N"/>
    <property type="match status" value="1"/>
</dbReference>
<reference evidence="5" key="3">
    <citation type="submission" date="2016-10" db="EMBL/GenBank/DDBJ databases">
        <authorList>
            <person name="Varghese N."/>
        </authorList>
    </citation>
    <scope>NUCLEOTIDE SEQUENCE [LARGE SCALE GENOMIC DNA]</scope>
    <source>
        <strain evidence="5">DSM 16632</strain>
    </source>
</reference>
<keyword evidence="2" id="KW-0255">Endonuclease</keyword>
<reference evidence="4" key="2">
    <citation type="submission" date="2016-02" db="EMBL/GenBank/DDBJ databases">
        <title>The draft genome sequence of the rumen methanogen Methanobrevibacter olleyae YLM1.</title>
        <authorList>
            <consortium name="New Zealand Agricultural Greenhouse Gas Research Centre/Pastoral Greenhouse Gas Research Consortium"/>
            <person name="Kelly W.J."/>
            <person name="Li D."/>
            <person name="Lambie S.C."/>
            <person name="Attwood G.T."/>
            <person name="Altermann E."/>
            <person name="Leahy S.C."/>
        </authorList>
    </citation>
    <scope>NUCLEOTIDE SEQUENCE [LARGE SCALE GENOMIC DNA]</scope>
    <source>
        <strain evidence="4">YLM1</strain>
    </source>
</reference>
<evidence type="ECO:0000313" key="3">
    <source>
        <dbReference type="EMBL" id="SFL29363.1"/>
    </source>
</evidence>
<keyword evidence="2" id="KW-0540">Nuclease</keyword>
<reference evidence="3" key="4">
    <citation type="submission" date="2016-10" db="EMBL/GenBank/DDBJ databases">
        <authorList>
            <person name="de Groot N.N."/>
        </authorList>
    </citation>
    <scope>NUCLEOTIDE SEQUENCE [LARGE SCALE GENOMIC DNA]</scope>
    <source>
        <strain evidence="3">DSM 16632</strain>
    </source>
</reference>
<name>A0A126QZN3_METOL</name>
<proteinExistence type="predicted"/>
<evidence type="ECO:0000313" key="2">
    <source>
        <dbReference type="EMBL" id="AMK15284.1"/>
    </source>
</evidence>
<accession>A0A126QZN3</accession>
<dbReference type="InterPro" id="IPR025745">
    <property type="entry name" value="Mrr-like_N_dom"/>
</dbReference>
<dbReference type="GeneID" id="28489024"/>
<dbReference type="EMBL" id="FOTL01000005">
    <property type="protein sequence ID" value="SFL29363.1"/>
    <property type="molecule type" value="Genomic_DNA"/>
</dbReference>
<dbReference type="KEGG" id="mol:YLM1_0727"/>
<keyword evidence="2" id="KW-0378">Hydrolase</keyword>
<reference evidence="2 4" key="1">
    <citation type="journal article" date="2016" name="Genome Announc.">
        <title>Draft Genome Sequence of the Rumen Methanogen Methanobrevibacter olleyae YLM1.</title>
        <authorList>
            <person name="Kelly W.J."/>
            <person name="Li D."/>
            <person name="Lambie S.C."/>
            <person name="Cox F."/>
            <person name="Attwood G.T."/>
            <person name="Altermann E."/>
            <person name="Leahy S.C."/>
        </authorList>
    </citation>
    <scope>NUCLEOTIDE SEQUENCE [LARGE SCALE GENOMIC DNA]</scope>
    <source>
        <strain evidence="2 4">YLM1</strain>
    </source>
</reference>
<dbReference type="Proteomes" id="UP000183442">
    <property type="component" value="Unassembled WGS sequence"/>
</dbReference>
<dbReference type="GO" id="GO:0004519">
    <property type="term" value="F:endonuclease activity"/>
    <property type="evidence" value="ECO:0007669"/>
    <property type="project" value="UniProtKB-KW"/>
</dbReference>
<dbReference type="EMBL" id="CP014265">
    <property type="protein sequence ID" value="AMK15284.1"/>
    <property type="molecule type" value="Genomic_DNA"/>
</dbReference>
<dbReference type="Proteomes" id="UP000066376">
    <property type="component" value="Chromosome"/>
</dbReference>
<dbReference type="AlphaFoldDB" id="A0A126QZN3"/>
<organism evidence="2 4">
    <name type="scientific">Methanobrevibacter olleyae</name>
    <dbReference type="NCBI Taxonomy" id="294671"/>
    <lineage>
        <taxon>Archaea</taxon>
        <taxon>Methanobacteriati</taxon>
        <taxon>Methanobacteriota</taxon>
        <taxon>Methanomada group</taxon>
        <taxon>Methanobacteria</taxon>
        <taxon>Methanobacteriales</taxon>
        <taxon>Methanobacteriaceae</taxon>
        <taxon>Methanobrevibacter</taxon>
    </lineage>
</organism>
<sequence length="258" mass="31117">MAVPETYDLVLPLLELIKDKEEYKVQEITDELIDYMDLSDEDKEIILPNNETLIAFRTSTANTYLKKAELIESNRFMYFNISEEGLNLLSKNPDSIREEDLMKYPRFKEYKKIFIHDEEDRTVDFNDEELDPAKALKESFQEQMKDVKKEIEAEMKEDIKKSNNKKYFQSREFKESDDVFGIKANKDSKKEKKEKEYDKYSKCHKKKHKHHHRKIIINNEFSPADELLKYAELFERGYLRKEEFDKKKEELLKIDYTF</sequence>
<gene>
    <name evidence="3" type="ORF">SAMN02910297_00477</name>
    <name evidence="2" type="ORF">YLM1_0727</name>
</gene>
<dbReference type="PATRIC" id="fig|294671.3.peg.758"/>
<dbReference type="OrthoDB" id="78441at2157"/>
<dbReference type="STRING" id="294671.YLM1_0727"/>